<organism evidence="2 3">
    <name type="scientific">Moniliophthora roreri</name>
    <name type="common">Frosty pod rot fungus</name>
    <name type="synonym">Monilia roreri</name>
    <dbReference type="NCBI Taxonomy" id="221103"/>
    <lineage>
        <taxon>Eukaryota</taxon>
        <taxon>Fungi</taxon>
        <taxon>Dikarya</taxon>
        <taxon>Basidiomycota</taxon>
        <taxon>Agaricomycotina</taxon>
        <taxon>Agaricomycetes</taxon>
        <taxon>Agaricomycetidae</taxon>
        <taxon>Agaricales</taxon>
        <taxon>Marasmiineae</taxon>
        <taxon>Marasmiaceae</taxon>
        <taxon>Moniliophthora</taxon>
    </lineage>
</organism>
<gene>
    <name evidence="2" type="ORF">WG66_938</name>
</gene>
<dbReference type="EMBL" id="LATX01000331">
    <property type="protein sequence ID" value="KTB46483.1"/>
    <property type="molecule type" value="Genomic_DNA"/>
</dbReference>
<evidence type="ECO:0000313" key="3">
    <source>
        <dbReference type="Proteomes" id="UP000054988"/>
    </source>
</evidence>
<feature type="compositionally biased region" description="Polar residues" evidence="1">
    <location>
        <begin position="181"/>
        <end position="190"/>
    </location>
</feature>
<dbReference type="Proteomes" id="UP000054988">
    <property type="component" value="Unassembled WGS sequence"/>
</dbReference>
<dbReference type="AlphaFoldDB" id="A0A0W0GD64"/>
<comment type="caution">
    <text evidence="2">The sequence shown here is derived from an EMBL/GenBank/DDBJ whole genome shotgun (WGS) entry which is preliminary data.</text>
</comment>
<reference evidence="2 3" key="1">
    <citation type="submission" date="2015-12" db="EMBL/GenBank/DDBJ databases">
        <title>Draft genome sequence of Moniliophthora roreri, the causal agent of frosty pod rot of cacao.</title>
        <authorList>
            <person name="Aime M.C."/>
            <person name="Diaz-Valderrama J.R."/>
            <person name="Kijpornyongpan T."/>
            <person name="Phillips-Mora W."/>
        </authorList>
    </citation>
    <scope>NUCLEOTIDE SEQUENCE [LARGE SCALE GENOMIC DNA]</scope>
    <source>
        <strain evidence="2 3">MCA 2952</strain>
    </source>
</reference>
<evidence type="ECO:0000313" key="2">
    <source>
        <dbReference type="EMBL" id="KTB46483.1"/>
    </source>
</evidence>
<feature type="compositionally biased region" description="Basic and acidic residues" evidence="1">
    <location>
        <begin position="164"/>
        <end position="176"/>
    </location>
</feature>
<feature type="region of interest" description="Disordered" evidence="1">
    <location>
        <begin position="130"/>
        <end position="190"/>
    </location>
</feature>
<sequence length="207" mass="22861">MTINLVELKKTLLNAHKFLPEKALLGVVVDNFCCKAFNSLTSLSDNDMLAVSKNRELTKLCNTVLKEVNNSSMWSIIDDQVHKSTTDNVLYIKQLVDSMHKSDKSASMEPSECSVKVNSLSKADVKDFLTENEKSSEEEPAPCIHSHGKGKEKASTKTKKHPKDLKDNMEPHKADCEACQPGQSSCSNSVPPNLLVKASVDKVLFLL</sequence>
<accession>A0A0W0GD64</accession>
<protein>
    <submittedName>
        <fullName evidence="2">Uncharacterized protein</fullName>
    </submittedName>
</protein>
<proteinExistence type="predicted"/>
<name>A0A0W0GD64_MONRR</name>
<evidence type="ECO:0000256" key="1">
    <source>
        <dbReference type="SAM" id="MobiDB-lite"/>
    </source>
</evidence>